<name>A0A8H4EJJ4_GIGMA</name>
<comment type="caution">
    <text evidence="1">The sequence shown here is derived from an EMBL/GenBank/DDBJ whole genome shotgun (WGS) entry which is preliminary data.</text>
</comment>
<protein>
    <submittedName>
        <fullName evidence="1">Uncharacterized protein</fullName>
    </submittedName>
</protein>
<gene>
    <name evidence="1" type="ORF">F8M41_020760</name>
</gene>
<dbReference type="EMBL" id="WTPW01000582">
    <property type="protein sequence ID" value="KAF0497263.1"/>
    <property type="molecule type" value="Genomic_DNA"/>
</dbReference>
<proteinExistence type="predicted"/>
<dbReference type="AlphaFoldDB" id="A0A8H4EJJ4"/>
<evidence type="ECO:0000313" key="2">
    <source>
        <dbReference type="Proteomes" id="UP000439903"/>
    </source>
</evidence>
<dbReference type="Proteomes" id="UP000439903">
    <property type="component" value="Unassembled WGS sequence"/>
</dbReference>
<accession>A0A8H4EJJ4</accession>
<reference evidence="1 2" key="1">
    <citation type="journal article" date="2019" name="Environ. Microbiol.">
        <title>At the nexus of three kingdoms: the genome of the mycorrhizal fungus Gigaspora margarita provides insights into plant, endobacterial and fungal interactions.</title>
        <authorList>
            <person name="Venice F."/>
            <person name="Ghignone S."/>
            <person name="Salvioli di Fossalunga A."/>
            <person name="Amselem J."/>
            <person name="Novero M."/>
            <person name="Xianan X."/>
            <person name="Sedzielewska Toro K."/>
            <person name="Morin E."/>
            <person name="Lipzen A."/>
            <person name="Grigoriev I.V."/>
            <person name="Henrissat B."/>
            <person name="Martin F.M."/>
            <person name="Bonfante P."/>
        </authorList>
    </citation>
    <scope>NUCLEOTIDE SEQUENCE [LARGE SCALE GENOMIC DNA]</scope>
    <source>
        <strain evidence="1 2">BEG34</strain>
    </source>
</reference>
<keyword evidence="2" id="KW-1185">Reference proteome</keyword>
<sequence>MTNIAIVNIYYIDLEQGKTKDSTEDTITQDNNVCLNKCFLMLITNLPMTNIAVVNIYYIDLERGEAIESGRSIDGL</sequence>
<evidence type="ECO:0000313" key="1">
    <source>
        <dbReference type="EMBL" id="KAF0497263.1"/>
    </source>
</evidence>
<organism evidence="1 2">
    <name type="scientific">Gigaspora margarita</name>
    <dbReference type="NCBI Taxonomy" id="4874"/>
    <lineage>
        <taxon>Eukaryota</taxon>
        <taxon>Fungi</taxon>
        <taxon>Fungi incertae sedis</taxon>
        <taxon>Mucoromycota</taxon>
        <taxon>Glomeromycotina</taxon>
        <taxon>Glomeromycetes</taxon>
        <taxon>Diversisporales</taxon>
        <taxon>Gigasporaceae</taxon>
        <taxon>Gigaspora</taxon>
    </lineage>
</organism>